<protein>
    <submittedName>
        <fullName evidence="1">Uncharacterized protein</fullName>
    </submittedName>
</protein>
<keyword evidence="2" id="KW-1185">Reference proteome</keyword>
<proteinExistence type="predicted"/>
<organism evidence="1 2">
    <name type="scientific">Paenibacillus alba</name>
    <dbReference type="NCBI Taxonomy" id="1197127"/>
    <lineage>
        <taxon>Bacteria</taxon>
        <taxon>Bacillati</taxon>
        <taxon>Bacillota</taxon>
        <taxon>Bacilli</taxon>
        <taxon>Bacillales</taxon>
        <taxon>Paenibacillaceae</taxon>
        <taxon>Paenibacillus</taxon>
    </lineage>
</organism>
<evidence type="ECO:0000313" key="2">
    <source>
        <dbReference type="Proteomes" id="UP001338137"/>
    </source>
</evidence>
<accession>A0ABU6GEF3</accession>
<evidence type="ECO:0000313" key="1">
    <source>
        <dbReference type="EMBL" id="MEC0231148.1"/>
    </source>
</evidence>
<dbReference type="Proteomes" id="UP001338137">
    <property type="component" value="Unassembled WGS sequence"/>
</dbReference>
<gene>
    <name evidence="1" type="ORF">P4I72_29030</name>
</gene>
<name>A0ABU6GEF3_9BACL</name>
<sequence length="59" mass="7139">MKVIFERGIQELIEMVEQQIRNIYELINITQNDRTIRMYCRMLVIRMEHKKALTKVVSA</sequence>
<dbReference type="RefSeq" id="WP_326075082.1">
    <property type="nucleotide sequence ID" value="NZ_JARLKY010000087.1"/>
</dbReference>
<reference evidence="1 2" key="1">
    <citation type="submission" date="2023-03" db="EMBL/GenBank/DDBJ databases">
        <title>Bacillus Genome Sequencing.</title>
        <authorList>
            <person name="Dunlap C."/>
        </authorList>
    </citation>
    <scope>NUCLEOTIDE SEQUENCE [LARGE SCALE GENOMIC DNA]</scope>
    <source>
        <strain evidence="1 2">BD-533</strain>
    </source>
</reference>
<comment type="caution">
    <text evidence="1">The sequence shown here is derived from an EMBL/GenBank/DDBJ whole genome shotgun (WGS) entry which is preliminary data.</text>
</comment>
<dbReference type="EMBL" id="JARLKY010000087">
    <property type="protein sequence ID" value="MEC0231148.1"/>
    <property type="molecule type" value="Genomic_DNA"/>
</dbReference>